<organism evidence="1 2">
    <name type="scientific">Phaseolus vulgaris</name>
    <name type="common">Kidney bean</name>
    <name type="synonym">French bean</name>
    <dbReference type="NCBI Taxonomy" id="3885"/>
    <lineage>
        <taxon>Eukaryota</taxon>
        <taxon>Viridiplantae</taxon>
        <taxon>Streptophyta</taxon>
        <taxon>Embryophyta</taxon>
        <taxon>Tracheophyta</taxon>
        <taxon>Spermatophyta</taxon>
        <taxon>Magnoliopsida</taxon>
        <taxon>eudicotyledons</taxon>
        <taxon>Gunneridae</taxon>
        <taxon>Pentapetalae</taxon>
        <taxon>rosids</taxon>
        <taxon>fabids</taxon>
        <taxon>Fabales</taxon>
        <taxon>Fabaceae</taxon>
        <taxon>Papilionoideae</taxon>
        <taxon>50 kb inversion clade</taxon>
        <taxon>NPAAA clade</taxon>
        <taxon>indigoferoid/millettioid clade</taxon>
        <taxon>Phaseoleae</taxon>
        <taxon>Phaseolus</taxon>
    </lineage>
</organism>
<proteinExistence type="predicted"/>
<dbReference type="Proteomes" id="UP000000226">
    <property type="component" value="Chromosome 5"/>
</dbReference>
<protein>
    <submittedName>
        <fullName evidence="1">Uncharacterized protein</fullName>
    </submittedName>
</protein>
<sequence>MANSFSLSLISPRFLLLIVAFVLLLQLSFGSDLNMRKLGEMPSPLSSPDPNYPAPLPGIVLPVT</sequence>
<dbReference type="EMBL" id="CM002292">
    <property type="protein sequence ID" value="ESW22554.1"/>
    <property type="molecule type" value="Genomic_DNA"/>
</dbReference>
<gene>
    <name evidence="1" type="ORF">PHAVU_005G162700g</name>
</gene>
<accession>V7BX81</accession>
<keyword evidence="2" id="KW-1185">Reference proteome</keyword>
<dbReference type="AlphaFoldDB" id="V7BX81"/>
<dbReference type="Gramene" id="ESW22554">
    <property type="protein sequence ID" value="ESW22554"/>
    <property type="gene ID" value="PHAVU_005G162700g"/>
</dbReference>
<evidence type="ECO:0000313" key="2">
    <source>
        <dbReference type="Proteomes" id="UP000000226"/>
    </source>
</evidence>
<evidence type="ECO:0000313" key="1">
    <source>
        <dbReference type="EMBL" id="ESW22554.1"/>
    </source>
</evidence>
<name>V7BX81_PHAVU</name>
<reference evidence="2" key="1">
    <citation type="journal article" date="2014" name="Nat. Genet.">
        <title>A reference genome for common bean and genome-wide analysis of dual domestications.</title>
        <authorList>
            <person name="Schmutz J."/>
            <person name="McClean P.E."/>
            <person name="Mamidi S."/>
            <person name="Wu G.A."/>
            <person name="Cannon S.B."/>
            <person name="Grimwood J."/>
            <person name="Jenkins J."/>
            <person name="Shu S."/>
            <person name="Song Q."/>
            <person name="Chavarro C."/>
            <person name="Torres-Torres M."/>
            <person name="Geffroy V."/>
            <person name="Moghaddam S.M."/>
            <person name="Gao D."/>
            <person name="Abernathy B."/>
            <person name="Barry K."/>
            <person name="Blair M."/>
            <person name="Brick M.A."/>
            <person name="Chovatia M."/>
            <person name="Gepts P."/>
            <person name="Goodstein D.M."/>
            <person name="Gonzales M."/>
            <person name="Hellsten U."/>
            <person name="Hyten D.L."/>
            <person name="Jia G."/>
            <person name="Kelly J.D."/>
            <person name="Kudrna D."/>
            <person name="Lee R."/>
            <person name="Richard M.M."/>
            <person name="Miklas P.N."/>
            <person name="Osorno J.M."/>
            <person name="Rodrigues J."/>
            <person name="Thareau V."/>
            <person name="Urrea C.A."/>
            <person name="Wang M."/>
            <person name="Yu Y."/>
            <person name="Zhang M."/>
            <person name="Wing R.A."/>
            <person name="Cregan P.B."/>
            <person name="Rokhsar D.S."/>
            <person name="Jackson S.A."/>
        </authorList>
    </citation>
    <scope>NUCLEOTIDE SEQUENCE [LARGE SCALE GENOMIC DNA]</scope>
    <source>
        <strain evidence="2">cv. G19833</strain>
    </source>
</reference>